<dbReference type="KEGG" id="bvz:BRAD3257_0008"/>
<name>A0A2U3PPV8_9BRAD</name>
<protein>
    <submittedName>
        <fullName evidence="2">Uncharacterized protein</fullName>
    </submittedName>
</protein>
<keyword evidence="1" id="KW-1133">Transmembrane helix</keyword>
<dbReference type="Proteomes" id="UP000246085">
    <property type="component" value="Chromosome BRAD3257"/>
</dbReference>
<keyword evidence="1" id="KW-0472">Membrane</keyword>
<feature type="transmembrane region" description="Helical" evidence="1">
    <location>
        <begin position="12"/>
        <end position="32"/>
    </location>
</feature>
<dbReference type="AlphaFoldDB" id="A0A2U3PPV8"/>
<organism evidence="2 3">
    <name type="scientific">Bradyrhizobium vignae</name>
    <dbReference type="NCBI Taxonomy" id="1549949"/>
    <lineage>
        <taxon>Bacteria</taxon>
        <taxon>Pseudomonadati</taxon>
        <taxon>Pseudomonadota</taxon>
        <taxon>Alphaproteobacteria</taxon>
        <taxon>Hyphomicrobiales</taxon>
        <taxon>Nitrobacteraceae</taxon>
        <taxon>Bradyrhizobium</taxon>
    </lineage>
</organism>
<proteinExistence type="predicted"/>
<keyword evidence="1" id="KW-0812">Transmembrane</keyword>
<accession>A0A2U3PPV8</accession>
<dbReference type="EMBL" id="LS398110">
    <property type="protein sequence ID" value="SPP91186.1"/>
    <property type="molecule type" value="Genomic_DNA"/>
</dbReference>
<evidence type="ECO:0000313" key="3">
    <source>
        <dbReference type="Proteomes" id="UP000246085"/>
    </source>
</evidence>
<evidence type="ECO:0000313" key="2">
    <source>
        <dbReference type="EMBL" id="SPP91186.1"/>
    </source>
</evidence>
<gene>
    <name evidence="2" type="ORF">BRAD3257_0008</name>
</gene>
<reference evidence="2 3" key="1">
    <citation type="submission" date="2018-03" db="EMBL/GenBank/DDBJ databases">
        <authorList>
            <person name="Gully D."/>
        </authorList>
    </citation>
    <scope>NUCLEOTIDE SEQUENCE [LARGE SCALE GENOMIC DNA]</scope>
    <source>
        <strain evidence="2">ORS3257</strain>
    </source>
</reference>
<sequence>MAWSEPTTDADHLIGALILIATLYVIGNIVGLF</sequence>
<evidence type="ECO:0000256" key="1">
    <source>
        <dbReference type="SAM" id="Phobius"/>
    </source>
</evidence>